<evidence type="ECO:0000259" key="2">
    <source>
        <dbReference type="PROSITE" id="PS50048"/>
    </source>
</evidence>
<feature type="compositionally biased region" description="Low complexity" evidence="1">
    <location>
        <begin position="432"/>
        <end position="448"/>
    </location>
</feature>
<evidence type="ECO:0000313" key="4">
    <source>
        <dbReference type="Proteomes" id="UP000707451"/>
    </source>
</evidence>
<feature type="region of interest" description="Disordered" evidence="1">
    <location>
        <begin position="378"/>
        <end position="407"/>
    </location>
</feature>
<dbReference type="EMBL" id="JAHRHY010000006">
    <property type="protein sequence ID" value="KAG9068532.1"/>
    <property type="molecule type" value="Genomic_DNA"/>
</dbReference>
<feature type="region of interest" description="Disordered" evidence="1">
    <location>
        <begin position="334"/>
        <end position="355"/>
    </location>
</feature>
<dbReference type="Proteomes" id="UP000707451">
    <property type="component" value="Unassembled WGS sequence"/>
</dbReference>
<sequence length="744" mass="81778">MTSRLFSEPFPYRGDNNDSDSTKQQHTPDHLYQTSSSSSEGSSIMSSSKYATAAFVASSAGLGASDIDSMYNNMVRPEDLLDSLHHHLQLQQQQQHQSQHHHQQQQRLRQQQHHHLQSSADRMQDLDLWSSAFDPCSVPSTSSSISSAAIAPLTTIAEATPTYLSFLPSFSSLPPGVPSFLPTSSSAAGDENGHHYFIDSSAGLMMESRQSTPPGHDHSSSSSSSSSSASSSKSSSPSASSSLVSSPTSTYFDESAVMLPAITACASCKRSHIKCDSGRPCQNCLKHPSKALTCRDATPKPRGRPKGGSKAAAEAIMLARLYQQQQQQHQMHLQEQLHRHHQQQQQPSYVPRPRVMSLPQRPTRSTYQVVPTVPHQHRYLSSQGSPQSVSLDYHAHSRSSPASPATLEHRVVRLGRRPSLPVWNHPYAMHRSSSSSGPHSSASSSSPVIAPPVVPSSSHTAMTTSMGANNWAGFSSSTLGLTSMAQEFSHSPSIGSPNGSRSVVLAHQQGLDSMSLMQQQHRVAAVPLALRGTALCRQTSITENNDNVPQAWLALQMLQASLPPSSSMPLVSTAAPLVAVSSSPAVSPCPSAVSTFSSTSTTTTQLMTFKQHQHAFSEEREMIKEEEEEENMCVGSNDTGITFNPIGYSHHDHDSEEECEREQKKEEEEEREEGRRRMEAMLQHEMQFELQFLQQRQQLLQYQQEQVQREQALVRLNLQKQRNVSSHQLYPYPQQNGHGPVPFF</sequence>
<dbReference type="InterPro" id="IPR001138">
    <property type="entry name" value="Zn2Cys6_DnaBD"/>
</dbReference>
<feature type="compositionally biased region" description="Low complexity" evidence="1">
    <location>
        <begin position="35"/>
        <end position="44"/>
    </location>
</feature>
<feature type="compositionally biased region" description="Low complexity" evidence="1">
    <location>
        <begin position="220"/>
        <end position="245"/>
    </location>
</feature>
<protein>
    <recommendedName>
        <fullName evidence="2">Zn(2)-C6 fungal-type domain-containing protein</fullName>
    </recommendedName>
</protein>
<feature type="region of interest" description="Disordered" evidence="1">
    <location>
        <begin position="206"/>
        <end position="245"/>
    </location>
</feature>
<reference evidence="3" key="1">
    <citation type="submission" date="2021-06" db="EMBL/GenBank/DDBJ databases">
        <title>Genome Sequence of Mortierella hyaline Strain SCG-10, a Cold-Adapted, Nitrate-Reducing Fungus Isolated from Soil in Minnesota, USA.</title>
        <authorList>
            <person name="Aldossari N."/>
        </authorList>
    </citation>
    <scope>NUCLEOTIDE SEQUENCE</scope>
    <source>
        <strain evidence="3">SCG-10</strain>
    </source>
</reference>
<evidence type="ECO:0000313" key="3">
    <source>
        <dbReference type="EMBL" id="KAG9068532.1"/>
    </source>
</evidence>
<organism evidence="3 4">
    <name type="scientific">Linnemannia hyalina</name>
    <dbReference type="NCBI Taxonomy" id="64524"/>
    <lineage>
        <taxon>Eukaryota</taxon>
        <taxon>Fungi</taxon>
        <taxon>Fungi incertae sedis</taxon>
        <taxon>Mucoromycota</taxon>
        <taxon>Mortierellomycotina</taxon>
        <taxon>Mortierellomycetes</taxon>
        <taxon>Mortierellales</taxon>
        <taxon>Mortierellaceae</taxon>
        <taxon>Linnemannia</taxon>
    </lineage>
</organism>
<dbReference type="SMART" id="SM00066">
    <property type="entry name" value="GAL4"/>
    <property type="match status" value="1"/>
</dbReference>
<feature type="region of interest" description="Disordered" evidence="1">
    <location>
        <begin position="1"/>
        <end position="44"/>
    </location>
</feature>
<dbReference type="InterPro" id="IPR036864">
    <property type="entry name" value="Zn2-C6_fun-type_DNA-bd_sf"/>
</dbReference>
<dbReference type="GO" id="GO:0008270">
    <property type="term" value="F:zinc ion binding"/>
    <property type="evidence" value="ECO:0007669"/>
    <property type="project" value="InterPro"/>
</dbReference>
<dbReference type="PROSITE" id="PS50048">
    <property type="entry name" value="ZN2_CY6_FUNGAL_2"/>
    <property type="match status" value="1"/>
</dbReference>
<feature type="compositionally biased region" description="Polar residues" evidence="1">
    <location>
        <begin position="379"/>
        <end position="390"/>
    </location>
</feature>
<dbReference type="Pfam" id="PF00172">
    <property type="entry name" value="Zn_clus"/>
    <property type="match status" value="1"/>
</dbReference>
<feature type="region of interest" description="Disordered" evidence="1">
    <location>
        <begin position="88"/>
        <end position="120"/>
    </location>
</feature>
<dbReference type="SUPFAM" id="SSF57701">
    <property type="entry name" value="Zn2/Cys6 DNA-binding domain"/>
    <property type="match status" value="1"/>
</dbReference>
<dbReference type="CDD" id="cd00067">
    <property type="entry name" value="GAL4"/>
    <property type="match status" value="1"/>
</dbReference>
<accession>A0A9P8BX50</accession>
<name>A0A9P8BX50_9FUNG</name>
<dbReference type="OrthoDB" id="1555531at2759"/>
<feature type="domain" description="Zn(2)-C6 fungal-type" evidence="2">
    <location>
        <begin position="264"/>
        <end position="296"/>
    </location>
</feature>
<feature type="compositionally biased region" description="Basic and acidic residues" evidence="1">
    <location>
        <begin position="20"/>
        <end position="29"/>
    </location>
</feature>
<proteinExistence type="predicted"/>
<comment type="caution">
    <text evidence="3">The sequence shown here is derived from an EMBL/GenBank/DDBJ whole genome shotgun (WGS) entry which is preliminary data.</text>
</comment>
<feature type="region of interest" description="Disordered" evidence="1">
    <location>
        <begin position="430"/>
        <end position="461"/>
    </location>
</feature>
<dbReference type="Gene3D" id="4.10.240.10">
    <property type="entry name" value="Zn(2)-C6 fungal-type DNA-binding domain"/>
    <property type="match status" value="1"/>
</dbReference>
<dbReference type="PANTHER" id="PTHR14312">
    <property type="entry name" value="CREB/ATF BZIP TRANSCRIPTION FACTOR"/>
    <property type="match status" value="1"/>
</dbReference>
<dbReference type="AlphaFoldDB" id="A0A9P8BX50"/>
<evidence type="ECO:0000256" key="1">
    <source>
        <dbReference type="SAM" id="MobiDB-lite"/>
    </source>
</evidence>
<dbReference type="GO" id="GO:0000981">
    <property type="term" value="F:DNA-binding transcription factor activity, RNA polymerase II-specific"/>
    <property type="evidence" value="ECO:0007669"/>
    <property type="project" value="InterPro"/>
</dbReference>
<dbReference type="PANTHER" id="PTHR14312:SF1">
    <property type="entry name" value="BASIC-LEUCINE ZIPPER TRANSCRIPTION FACTOR A"/>
    <property type="match status" value="1"/>
</dbReference>
<feature type="compositionally biased region" description="Basic and acidic residues" evidence="1">
    <location>
        <begin position="661"/>
        <end position="674"/>
    </location>
</feature>
<keyword evidence="4" id="KW-1185">Reference proteome</keyword>
<dbReference type="GO" id="GO:0005634">
    <property type="term" value="C:nucleus"/>
    <property type="evidence" value="ECO:0007669"/>
    <property type="project" value="TreeGrafter"/>
</dbReference>
<dbReference type="GO" id="GO:0043565">
    <property type="term" value="F:sequence-specific DNA binding"/>
    <property type="evidence" value="ECO:0007669"/>
    <property type="project" value="TreeGrafter"/>
</dbReference>
<feature type="region of interest" description="Disordered" evidence="1">
    <location>
        <begin position="648"/>
        <end position="674"/>
    </location>
</feature>
<feature type="compositionally biased region" description="Basic residues" evidence="1">
    <location>
        <begin position="98"/>
        <end position="116"/>
    </location>
</feature>
<gene>
    <name evidence="3" type="ORF">KI688_010807</name>
</gene>